<dbReference type="Proteomes" id="UP000244240">
    <property type="component" value="Unassembled WGS sequence"/>
</dbReference>
<proteinExistence type="predicted"/>
<sequence length="167" mass="19142">MKRPDRIRYAVLLLLSCFLVSGCAGAGQQGAGPEMDPARSQDRPGYRFQHDNYRYMKDEGRFGIRNSNPNLSDVGQYSHSKPDRKTVEKQMRDTARQVEGVKDARVEIVGGHAAIKVIPENHVPKEDYTKLEETVLRNVTFRIPRYEIRVRVGRSKWNPLRYLPGAE</sequence>
<keyword evidence="4" id="KW-1185">Reference proteome</keyword>
<feature type="chain" id="PRO_5015580637" description="Sporulation lipoprotein YhcN/YlaJ" evidence="2">
    <location>
        <begin position="27"/>
        <end position="167"/>
    </location>
</feature>
<feature type="compositionally biased region" description="Polar residues" evidence="1">
    <location>
        <begin position="66"/>
        <end position="79"/>
    </location>
</feature>
<feature type="region of interest" description="Disordered" evidence="1">
    <location>
        <begin position="66"/>
        <end position="87"/>
    </location>
</feature>
<comment type="caution">
    <text evidence="3">The sequence shown here is derived from an EMBL/GenBank/DDBJ whole genome shotgun (WGS) entry which is preliminary data.</text>
</comment>
<evidence type="ECO:0000256" key="2">
    <source>
        <dbReference type="SAM" id="SignalP"/>
    </source>
</evidence>
<name>A0A2T6C2F6_9BACL</name>
<dbReference type="RefSeq" id="WP_108022298.1">
    <property type="nucleotide sequence ID" value="NZ_QBKR01000005.1"/>
</dbReference>
<gene>
    <name evidence="3" type="ORF">C8P63_10590</name>
</gene>
<dbReference type="PROSITE" id="PS51257">
    <property type="entry name" value="PROKAR_LIPOPROTEIN"/>
    <property type="match status" value="1"/>
</dbReference>
<feature type="signal peptide" evidence="2">
    <location>
        <begin position="1"/>
        <end position="26"/>
    </location>
</feature>
<dbReference type="AlphaFoldDB" id="A0A2T6C2F6"/>
<accession>A0A2T6C2F6</accession>
<protein>
    <recommendedName>
        <fullName evidence="5">Sporulation lipoprotein YhcN/YlaJ</fullName>
    </recommendedName>
</protein>
<evidence type="ECO:0000313" key="4">
    <source>
        <dbReference type="Proteomes" id="UP000244240"/>
    </source>
</evidence>
<dbReference type="EMBL" id="QBKR01000005">
    <property type="protein sequence ID" value="PTX62495.1"/>
    <property type="molecule type" value="Genomic_DNA"/>
</dbReference>
<evidence type="ECO:0000256" key="1">
    <source>
        <dbReference type="SAM" id="MobiDB-lite"/>
    </source>
</evidence>
<reference evidence="3 4" key="1">
    <citation type="submission" date="2018-04" db="EMBL/GenBank/DDBJ databases">
        <title>Genomic Encyclopedia of Archaeal and Bacterial Type Strains, Phase II (KMG-II): from individual species to whole genera.</title>
        <authorList>
            <person name="Goeker M."/>
        </authorList>
    </citation>
    <scope>NUCLEOTIDE SEQUENCE [LARGE SCALE GENOMIC DNA]</scope>
    <source>
        <strain evidence="3 4">DSM 45787</strain>
    </source>
</reference>
<evidence type="ECO:0000313" key="3">
    <source>
        <dbReference type="EMBL" id="PTX62495.1"/>
    </source>
</evidence>
<evidence type="ECO:0008006" key="5">
    <source>
        <dbReference type="Google" id="ProtNLM"/>
    </source>
</evidence>
<organism evidence="3 4">
    <name type="scientific">Melghirimyces profundicolus</name>
    <dbReference type="NCBI Taxonomy" id="1242148"/>
    <lineage>
        <taxon>Bacteria</taxon>
        <taxon>Bacillati</taxon>
        <taxon>Bacillota</taxon>
        <taxon>Bacilli</taxon>
        <taxon>Bacillales</taxon>
        <taxon>Thermoactinomycetaceae</taxon>
        <taxon>Melghirimyces</taxon>
    </lineage>
</organism>
<keyword evidence="2" id="KW-0732">Signal</keyword>
<dbReference type="OrthoDB" id="2988810at2"/>